<dbReference type="Proteomes" id="UP000218811">
    <property type="component" value="Unassembled WGS sequence"/>
</dbReference>
<dbReference type="OrthoDB" id="3211671at2759"/>
<evidence type="ECO:0000313" key="2">
    <source>
        <dbReference type="Proteomes" id="UP000218811"/>
    </source>
</evidence>
<dbReference type="STRING" id="742152.A0A2H3J3G4"/>
<accession>A0A2H3J3G4</accession>
<organism evidence="1 2">
    <name type="scientific">Wolfiporia cocos (strain MD-104)</name>
    <name type="common">Brown rot fungus</name>
    <dbReference type="NCBI Taxonomy" id="742152"/>
    <lineage>
        <taxon>Eukaryota</taxon>
        <taxon>Fungi</taxon>
        <taxon>Dikarya</taxon>
        <taxon>Basidiomycota</taxon>
        <taxon>Agaricomycotina</taxon>
        <taxon>Agaricomycetes</taxon>
        <taxon>Polyporales</taxon>
        <taxon>Phaeolaceae</taxon>
        <taxon>Wolfiporia</taxon>
    </lineage>
</organism>
<dbReference type="AlphaFoldDB" id="A0A2H3J3G4"/>
<sequence length="101" mass="11377">SMTVDLLSSLRRRGVHDVFHVSLLRMHEPNDDWLFPGRLASQISELEDQDSEWAINKLTSHIGSGLDSVSEAVWKSSDCTWVSYSTISHLDVICTYLDLVG</sequence>
<feature type="non-terminal residue" evidence="1">
    <location>
        <position position="101"/>
    </location>
</feature>
<feature type="non-terminal residue" evidence="1">
    <location>
        <position position="1"/>
    </location>
</feature>
<dbReference type="EMBL" id="KB467831">
    <property type="protein sequence ID" value="PCH33279.1"/>
    <property type="molecule type" value="Genomic_DNA"/>
</dbReference>
<evidence type="ECO:0000313" key="1">
    <source>
        <dbReference type="EMBL" id="PCH33279.1"/>
    </source>
</evidence>
<reference evidence="1 2" key="1">
    <citation type="journal article" date="2012" name="Science">
        <title>The Paleozoic origin of enzymatic lignin decomposition reconstructed from 31 fungal genomes.</title>
        <authorList>
            <person name="Floudas D."/>
            <person name="Binder M."/>
            <person name="Riley R."/>
            <person name="Barry K."/>
            <person name="Blanchette R.A."/>
            <person name="Henrissat B."/>
            <person name="Martinez A.T."/>
            <person name="Otillar R."/>
            <person name="Spatafora J.W."/>
            <person name="Yadav J.S."/>
            <person name="Aerts A."/>
            <person name="Benoit I."/>
            <person name="Boyd A."/>
            <person name="Carlson A."/>
            <person name="Copeland A."/>
            <person name="Coutinho P.M."/>
            <person name="de Vries R.P."/>
            <person name="Ferreira P."/>
            <person name="Findley K."/>
            <person name="Foster B."/>
            <person name="Gaskell J."/>
            <person name="Glotzer D."/>
            <person name="Gorecki P."/>
            <person name="Heitman J."/>
            <person name="Hesse C."/>
            <person name="Hori C."/>
            <person name="Igarashi K."/>
            <person name="Jurgens J.A."/>
            <person name="Kallen N."/>
            <person name="Kersten P."/>
            <person name="Kohler A."/>
            <person name="Kuees U."/>
            <person name="Kumar T.K.A."/>
            <person name="Kuo A."/>
            <person name="LaButti K."/>
            <person name="Larrondo L.F."/>
            <person name="Lindquist E."/>
            <person name="Ling A."/>
            <person name="Lombard V."/>
            <person name="Lucas S."/>
            <person name="Lundell T."/>
            <person name="Martin R."/>
            <person name="McLaughlin D.J."/>
            <person name="Morgenstern I."/>
            <person name="Morin E."/>
            <person name="Murat C."/>
            <person name="Nagy L.G."/>
            <person name="Nolan M."/>
            <person name="Ohm R.A."/>
            <person name="Patyshakuliyeva A."/>
            <person name="Rokas A."/>
            <person name="Ruiz-Duenas F.J."/>
            <person name="Sabat G."/>
            <person name="Salamov A."/>
            <person name="Samejima M."/>
            <person name="Schmutz J."/>
            <person name="Slot J.C."/>
            <person name="St John F."/>
            <person name="Stenlid J."/>
            <person name="Sun H."/>
            <person name="Sun S."/>
            <person name="Syed K."/>
            <person name="Tsang A."/>
            <person name="Wiebenga A."/>
            <person name="Young D."/>
            <person name="Pisabarro A."/>
            <person name="Eastwood D.C."/>
            <person name="Martin F."/>
            <person name="Cullen D."/>
            <person name="Grigoriev I.V."/>
            <person name="Hibbett D.S."/>
        </authorList>
    </citation>
    <scope>NUCLEOTIDE SEQUENCE [LARGE SCALE GENOMIC DNA]</scope>
    <source>
        <strain evidence="1 2">MD-104</strain>
    </source>
</reference>
<gene>
    <name evidence="1" type="ORF">WOLCODRAFT_46209</name>
</gene>
<name>A0A2H3J3G4_WOLCO</name>
<proteinExistence type="predicted"/>
<keyword evidence="2" id="KW-1185">Reference proteome</keyword>
<dbReference type="OMA" id="SEWAINK"/>
<protein>
    <submittedName>
        <fullName evidence="1">Uncharacterized protein</fullName>
    </submittedName>
</protein>